<protein>
    <submittedName>
        <fullName evidence="1">Uncharacterized protein</fullName>
    </submittedName>
</protein>
<organism evidence="1 2">
    <name type="scientific">Kingella oralis ATCC 51147</name>
    <dbReference type="NCBI Taxonomy" id="629741"/>
    <lineage>
        <taxon>Bacteria</taxon>
        <taxon>Pseudomonadati</taxon>
        <taxon>Pseudomonadota</taxon>
        <taxon>Betaproteobacteria</taxon>
        <taxon>Neisseriales</taxon>
        <taxon>Neisseriaceae</taxon>
        <taxon>Kingella</taxon>
    </lineage>
</organism>
<gene>
    <name evidence="1" type="ORF">GCWU000324_01621</name>
</gene>
<sequence length="54" mass="5899">MLNPSFATLFAFSGCPIYPRLAQPAVTPRKGSLKTPILPSIRHANNINNLHAKL</sequence>
<evidence type="ECO:0000313" key="1">
    <source>
        <dbReference type="EMBL" id="EEP67374.1"/>
    </source>
</evidence>
<dbReference type="STRING" id="629741.GCWU000324_01621"/>
<reference evidence="1" key="1">
    <citation type="submission" date="2009-04" db="EMBL/GenBank/DDBJ databases">
        <authorList>
            <person name="Weinstock G."/>
            <person name="Sodergren E."/>
            <person name="Clifton S."/>
            <person name="Fulton L."/>
            <person name="Fulton B."/>
            <person name="Courtney L."/>
            <person name="Fronick C."/>
            <person name="Harrison M."/>
            <person name="Strong C."/>
            <person name="Farmer C."/>
            <person name="Delahaunty K."/>
            <person name="Markovic C."/>
            <person name="Hall O."/>
            <person name="Minx P."/>
            <person name="Tomlinson C."/>
            <person name="Mitreva M."/>
            <person name="Nelson J."/>
            <person name="Hou S."/>
            <person name="Wollam A."/>
            <person name="Pepin K.H."/>
            <person name="Johnson M."/>
            <person name="Bhonagiri V."/>
            <person name="Nash W.E."/>
            <person name="Warren W."/>
            <person name="Chinwalla A."/>
            <person name="Mardis E.R."/>
            <person name="Wilson R.K."/>
        </authorList>
    </citation>
    <scope>NUCLEOTIDE SEQUENCE [LARGE SCALE GENOMIC DNA]</scope>
    <source>
        <strain evidence="1">ATCC 51147</strain>
    </source>
</reference>
<name>C4GKW5_9NEIS</name>
<keyword evidence="2" id="KW-1185">Reference proteome</keyword>
<evidence type="ECO:0000313" key="2">
    <source>
        <dbReference type="Proteomes" id="UP000003009"/>
    </source>
</evidence>
<dbReference type="EMBL" id="ACJW02000003">
    <property type="protein sequence ID" value="EEP67374.1"/>
    <property type="molecule type" value="Genomic_DNA"/>
</dbReference>
<dbReference type="AlphaFoldDB" id="C4GKW5"/>
<proteinExistence type="predicted"/>
<dbReference type="HOGENOM" id="CLU_3044295_0_0_4"/>
<comment type="caution">
    <text evidence="1">The sequence shown here is derived from an EMBL/GenBank/DDBJ whole genome shotgun (WGS) entry which is preliminary data.</text>
</comment>
<accession>C4GKW5</accession>
<dbReference type="Proteomes" id="UP000003009">
    <property type="component" value="Unassembled WGS sequence"/>
</dbReference>